<dbReference type="Proteomes" id="UP001430953">
    <property type="component" value="Unassembled WGS sequence"/>
</dbReference>
<keyword evidence="6" id="KW-0829">Tyrosine-protein kinase</keyword>
<dbReference type="InterPro" id="IPR008266">
    <property type="entry name" value="Tyr_kinase_AS"/>
</dbReference>
<protein>
    <recommendedName>
        <fullName evidence="10">Protein kinase domain-containing protein</fullName>
    </recommendedName>
</protein>
<keyword evidence="4" id="KW-0418">Kinase</keyword>
<gene>
    <name evidence="11" type="ORF">PUN28_005742</name>
</gene>
<dbReference type="GO" id="GO:0005886">
    <property type="term" value="C:plasma membrane"/>
    <property type="evidence" value="ECO:0007669"/>
    <property type="project" value="TreeGrafter"/>
</dbReference>
<evidence type="ECO:0000259" key="10">
    <source>
        <dbReference type="PROSITE" id="PS50011"/>
    </source>
</evidence>
<evidence type="ECO:0000256" key="4">
    <source>
        <dbReference type="ARBA" id="ARBA00022777"/>
    </source>
</evidence>
<keyword evidence="9" id="KW-1133">Transmembrane helix</keyword>
<reference evidence="11 12" key="1">
    <citation type="submission" date="2023-03" db="EMBL/GenBank/DDBJ databases">
        <title>High recombination rates correlate with genetic variation in Cardiocondyla obscurior ants.</title>
        <authorList>
            <person name="Errbii M."/>
        </authorList>
    </citation>
    <scope>NUCLEOTIDE SEQUENCE [LARGE SCALE GENOMIC DNA]</scope>
    <source>
        <strain evidence="11">Alpha-2009</strain>
        <tissue evidence="11">Whole body</tissue>
    </source>
</reference>
<dbReference type="InterPro" id="IPR001245">
    <property type="entry name" value="Ser-Thr/Tyr_kinase_cat_dom"/>
</dbReference>
<dbReference type="PANTHER" id="PTHR24416">
    <property type="entry name" value="TYROSINE-PROTEIN KINASE RECEPTOR"/>
    <property type="match status" value="1"/>
</dbReference>
<evidence type="ECO:0000256" key="9">
    <source>
        <dbReference type="SAM" id="Phobius"/>
    </source>
</evidence>
<comment type="caution">
    <text evidence="11">The sequence shown here is derived from an EMBL/GenBank/DDBJ whole genome shotgun (WGS) entry which is preliminary data.</text>
</comment>
<evidence type="ECO:0000256" key="6">
    <source>
        <dbReference type="ARBA" id="ARBA00023137"/>
    </source>
</evidence>
<keyword evidence="12" id="KW-1185">Reference proteome</keyword>
<keyword evidence="2" id="KW-0808">Transferase</keyword>
<evidence type="ECO:0000256" key="8">
    <source>
        <dbReference type="PROSITE-ProRule" id="PRU10141"/>
    </source>
</evidence>
<dbReference type="SUPFAM" id="SSF56112">
    <property type="entry name" value="Protein kinase-like (PK-like)"/>
    <property type="match status" value="1"/>
</dbReference>
<dbReference type="PROSITE" id="PS00109">
    <property type="entry name" value="PROTEIN_KINASE_TYR"/>
    <property type="match status" value="1"/>
</dbReference>
<dbReference type="PRINTS" id="PR00109">
    <property type="entry name" value="TYRKINASE"/>
</dbReference>
<evidence type="ECO:0000256" key="1">
    <source>
        <dbReference type="ARBA" id="ARBA00004167"/>
    </source>
</evidence>
<comment type="subcellular location">
    <subcellularLocation>
        <location evidence="1">Membrane</location>
        <topology evidence="1">Single-pass membrane protein</topology>
    </subcellularLocation>
</comment>
<dbReference type="SMART" id="SM00219">
    <property type="entry name" value="TyrKc"/>
    <property type="match status" value="1"/>
</dbReference>
<dbReference type="InterPro" id="IPR020635">
    <property type="entry name" value="Tyr_kinase_cat_dom"/>
</dbReference>
<proteinExistence type="predicted"/>
<dbReference type="InterPro" id="IPR050122">
    <property type="entry name" value="RTK"/>
</dbReference>
<dbReference type="EMBL" id="JADYXP020000005">
    <property type="protein sequence ID" value="KAL0123418.1"/>
    <property type="molecule type" value="Genomic_DNA"/>
</dbReference>
<name>A0AAW2G5W2_9HYME</name>
<comment type="catalytic activity">
    <reaction evidence="7">
        <text>L-tyrosyl-[protein] + ATP = O-phospho-L-tyrosyl-[protein] + ADP + H(+)</text>
        <dbReference type="Rhea" id="RHEA:10596"/>
        <dbReference type="Rhea" id="RHEA-COMP:10136"/>
        <dbReference type="Rhea" id="RHEA-COMP:20101"/>
        <dbReference type="ChEBI" id="CHEBI:15378"/>
        <dbReference type="ChEBI" id="CHEBI:30616"/>
        <dbReference type="ChEBI" id="CHEBI:46858"/>
        <dbReference type="ChEBI" id="CHEBI:61978"/>
        <dbReference type="ChEBI" id="CHEBI:456216"/>
        <dbReference type="EC" id="2.7.10.1"/>
    </reaction>
</comment>
<dbReference type="GO" id="GO:0043235">
    <property type="term" value="C:receptor complex"/>
    <property type="evidence" value="ECO:0007669"/>
    <property type="project" value="TreeGrafter"/>
</dbReference>
<dbReference type="GO" id="GO:0005524">
    <property type="term" value="F:ATP binding"/>
    <property type="evidence" value="ECO:0007669"/>
    <property type="project" value="UniProtKB-UniRule"/>
</dbReference>
<dbReference type="PROSITE" id="PS50011">
    <property type="entry name" value="PROTEIN_KINASE_DOM"/>
    <property type="match status" value="1"/>
</dbReference>
<dbReference type="PANTHER" id="PTHR24416:SF600">
    <property type="entry name" value="PDGF- AND VEGF-RECEPTOR RELATED, ISOFORM J"/>
    <property type="match status" value="1"/>
</dbReference>
<organism evidence="11 12">
    <name type="scientific">Cardiocondyla obscurior</name>
    <dbReference type="NCBI Taxonomy" id="286306"/>
    <lineage>
        <taxon>Eukaryota</taxon>
        <taxon>Metazoa</taxon>
        <taxon>Ecdysozoa</taxon>
        <taxon>Arthropoda</taxon>
        <taxon>Hexapoda</taxon>
        <taxon>Insecta</taxon>
        <taxon>Pterygota</taxon>
        <taxon>Neoptera</taxon>
        <taxon>Endopterygota</taxon>
        <taxon>Hymenoptera</taxon>
        <taxon>Apocrita</taxon>
        <taxon>Aculeata</taxon>
        <taxon>Formicoidea</taxon>
        <taxon>Formicidae</taxon>
        <taxon>Myrmicinae</taxon>
        <taxon>Cardiocondyla</taxon>
    </lineage>
</organism>
<accession>A0AAW2G5W2</accession>
<evidence type="ECO:0000256" key="2">
    <source>
        <dbReference type="ARBA" id="ARBA00022679"/>
    </source>
</evidence>
<dbReference type="Gene3D" id="1.10.510.10">
    <property type="entry name" value="Transferase(Phosphotransferase) domain 1"/>
    <property type="match status" value="1"/>
</dbReference>
<dbReference type="PROSITE" id="PS00107">
    <property type="entry name" value="PROTEIN_KINASE_ATP"/>
    <property type="match status" value="1"/>
</dbReference>
<dbReference type="Gene3D" id="3.30.200.20">
    <property type="entry name" value="Phosphorylase Kinase, domain 1"/>
    <property type="match status" value="1"/>
</dbReference>
<dbReference type="AlphaFoldDB" id="A0AAW2G5W2"/>
<feature type="transmembrane region" description="Helical" evidence="9">
    <location>
        <begin position="298"/>
        <end position="319"/>
    </location>
</feature>
<dbReference type="CDD" id="cd00192">
    <property type="entry name" value="PTKc"/>
    <property type="match status" value="1"/>
</dbReference>
<keyword evidence="5 8" id="KW-0067">ATP-binding</keyword>
<evidence type="ECO:0000256" key="3">
    <source>
        <dbReference type="ARBA" id="ARBA00022741"/>
    </source>
</evidence>
<evidence type="ECO:0000313" key="11">
    <source>
        <dbReference type="EMBL" id="KAL0123418.1"/>
    </source>
</evidence>
<dbReference type="InterPro" id="IPR000719">
    <property type="entry name" value="Prot_kinase_dom"/>
</dbReference>
<dbReference type="FunFam" id="1.10.510.10:FF:000554">
    <property type="entry name" value="Predicted protein"/>
    <property type="match status" value="1"/>
</dbReference>
<feature type="domain" description="Protein kinase" evidence="10">
    <location>
        <begin position="382"/>
        <end position="685"/>
    </location>
</feature>
<dbReference type="GO" id="GO:0007169">
    <property type="term" value="P:cell surface receptor protein tyrosine kinase signaling pathway"/>
    <property type="evidence" value="ECO:0007669"/>
    <property type="project" value="TreeGrafter"/>
</dbReference>
<evidence type="ECO:0000313" key="12">
    <source>
        <dbReference type="Proteomes" id="UP001430953"/>
    </source>
</evidence>
<evidence type="ECO:0000256" key="5">
    <source>
        <dbReference type="ARBA" id="ARBA00022840"/>
    </source>
</evidence>
<dbReference type="InterPro" id="IPR011009">
    <property type="entry name" value="Kinase-like_dom_sf"/>
</dbReference>
<feature type="binding site" evidence="8">
    <location>
        <position position="412"/>
    </location>
    <ligand>
        <name>ATP</name>
        <dbReference type="ChEBI" id="CHEBI:30616"/>
    </ligand>
</feature>
<keyword evidence="3 8" id="KW-0547">Nucleotide-binding</keyword>
<dbReference type="Pfam" id="PF07714">
    <property type="entry name" value="PK_Tyr_Ser-Thr"/>
    <property type="match status" value="1"/>
</dbReference>
<sequence length="697" mass="79107">MITLQNEFILYKWILIYDIVTLLLLHTDTICAINAEDVKKFAGVVENITVHVVEDSDYFINDNATKSLKLNISWMPPNEGKQPSSYSVIITSVLKETNVNKTECTEGLAYYPALDKNLLSVLIPRNKLLYDMTEVQIHPNCTYKISVYANPRSKRTEKSPEILYTVPECIGNKCNCANAKFTLPVPKVEVIQAKKRIAINWSVMSNSSQIRSYIISIGLPLFVSKAGYSVYNITKISNVTSATNTFSWDMKINGQHISIKNGYKILIAPMDHQGCIGTQGFVIVSTNRTEISNKSTMWLLFTGVVICVILGFTSIMAIYNKNGYQLVSTKWRKKVINPPVCKLAQWRNLVFQRHNIDVYAGKFEEIHYKASRDKFEVPYENIILKHELGKGQFGKVYLGSLSQDKSTLVAVKMLQCSDTCNESEARHQLLEEIKIMKAAGSHRNLVNLVGCCTLPNNPMCILLEYMENGDLLDYLHCTRRINSDIISSCSFEKTALKYESIIERNKNTDGKLYNIIKKQQFMNFALDIARGMEHLEAKGITHRDLAARNILVTSDLTLKISDFGLSRNGIYVINAGKVRQLPIRWMSPEAISEHVFSSKSDVWSFGIVLWEIGTLGSFPYASIQDDKLLGYLIRDKCRLACPNMIPQDIYKIMCSCWNTDPQDRPNFAQLVLDFNILNNSVHSKYEISNPCYELLSH</sequence>
<keyword evidence="9" id="KW-0812">Transmembrane</keyword>
<dbReference type="InterPro" id="IPR017441">
    <property type="entry name" value="Protein_kinase_ATP_BS"/>
</dbReference>
<evidence type="ECO:0000256" key="7">
    <source>
        <dbReference type="ARBA" id="ARBA00051243"/>
    </source>
</evidence>
<keyword evidence="9" id="KW-0472">Membrane</keyword>
<dbReference type="GO" id="GO:0004714">
    <property type="term" value="F:transmembrane receptor protein tyrosine kinase activity"/>
    <property type="evidence" value="ECO:0007669"/>
    <property type="project" value="UniProtKB-EC"/>
</dbReference>